<comment type="caution">
    <text evidence="1">The sequence shown here is derived from an EMBL/GenBank/DDBJ whole genome shotgun (WGS) entry which is preliminary data.</text>
</comment>
<dbReference type="EMBL" id="CM031827">
    <property type="protein sequence ID" value="KAG6720503.1"/>
    <property type="molecule type" value="Genomic_DNA"/>
</dbReference>
<organism evidence="1 2">
    <name type="scientific">Carya illinoinensis</name>
    <name type="common">Pecan</name>
    <dbReference type="NCBI Taxonomy" id="32201"/>
    <lineage>
        <taxon>Eukaryota</taxon>
        <taxon>Viridiplantae</taxon>
        <taxon>Streptophyta</taxon>
        <taxon>Embryophyta</taxon>
        <taxon>Tracheophyta</taxon>
        <taxon>Spermatophyta</taxon>
        <taxon>Magnoliopsida</taxon>
        <taxon>eudicotyledons</taxon>
        <taxon>Gunneridae</taxon>
        <taxon>Pentapetalae</taxon>
        <taxon>rosids</taxon>
        <taxon>fabids</taxon>
        <taxon>Fagales</taxon>
        <taxon>Juglandaceae</taxon>
        <taxon>Carya</taxon>
    </lineage>
</organism>
<protein>
    <submittedName>
        <fullName evidence="1">Uncharacterized protein</fullName>
    </submittedName>
</protein>
<dbReference type="Proteomes" id="UP000811246">
    <property type="component" value="Chromosome 3"/>
</dbReference>
<gene>
    <name evidence="1" type="ORF">I3842_03G066000</name>
</gene>
<proteinExistence type="predicted"/>
<name>A0A922JTV4_CARIL</name>
<evidence type="ECO:0000313" key="2">
    <source>
        <dbReference type="Proteomes" id="UP000811246"/>
    </source>
</evidence>
<evidence type="ECO:0000313" key="1">
    <source>
        <dbReference type="EMBL" id="KAG6720503.1"/>
    </source>
</evidence>
<dbReference type="AlphaFoldDB" id="A0A922JTV4"/>
<reference evidence="1" key="1">
    <citation type="submission" date="2021-01" db="EMBL/GenBank/DDBJ databases">
        <authorList>
            <person name="Lovell J.T."/>
            <person name="Bentley N."/>
            <person name="Bhattarai G."/>
            <person name="Jenkins J.W."/>
            <person name="Sreedasyam A."/>
            <person name="Alarcon Y."/>
            <person name="Bock C."/>
            <person name="Boston L."/>
            <person name="Carlson J."/>
            <person name="Cervantes K."/>
            <person name="Clermont K."/>
            <person name="Krom N."/>
            <person name="Kubenka K."/>
            <person name="Mamidi S."/>
            <person name="Mattison C."/>
            <person name="Monteros M."/>
            <person name="Pisani C."/>
            <person name="Plott C."/>
            <person name="Rajasekar S."/>
            <person name="Rhein H.S."/>
            <person name="Rohla C."/>
            <person name="Song M."/>
            <person name="Hilaire R.S."/>
            <person name="Shu S."/>
            <person name="Wells L."/>
            <person name="Wang X."/>
            <person name="Webber J."/>
            <person name="Heerema R.J."/>
            <person name="Klein P."/>
            <person name="Conner P."/>
            <person name="Grauke L."/>
            <person name="Grimwood J."/>
            <person name="Schmutz J."/>
            <person name="Randall J.J."/>
        </authorList>
    </citation>
    <scope>NUCLEOTIDE SEQUENCE</scope>
    <source>
        <tissue evidence="1">Leaf</tissue>
    </source>
</reference>
<accession>A0A922JTV4</accession>
<sequence length="91" mass="10422">MVRLARDDDELVSLFSKEGETYVCQRSLILDEPLMVAWKEVCFLADVLEGQALDFIFKSPQLTTLFLVLHDDIDNEECFPLGFMNCSVTEN</sequence>